<feature type="compositionally biased region" description="Basic and acidic residues" evidence="1">
    <location>
        <begin position="32"/>
        <end position="44"/>
    </location>
</feature>
<accession>A0A1L9SWW0</accession>
<keyword evidence="4" id="KW-1185">Reference proteome</keyword>
<dbReference type="GO" id="GO:0003676">
    <property type="term" value="F:nucleic acid binding"/>
    <property type="evidence" value="ECO:0007669"/>
    <property type="project" value="InterPro"/>
</dbReference>
<dbReference type="PANTHER" id="PTHR28083:SF1">
    <property type="entry name" value="GOOD FOR FULL DBP5 ACTIVITY PROTEIN 2"/>
    <property type="match status" value="1"/>
</dbReference>
<proteinExistence type="predicted"/>
<dbReference type="OrthoDB" id="5953249at2759"/>
<dbReference type="EMBL" id="KV878336">
    <property type="protein sequence ID" value="OJJ51670.1"/>
    <property type="molecule type" value="Genomic_DNA"/>
</dbReference>
<dbReference type="InterPro" id="IPR040151">
    <property type="entry name" value="Gfd2/YDR514C-like"/>
</dbReference>
<dbReference type="Pfam" id="PF21762">
    <property type="entry name" value="DEDDh_C"/>
    <property type="match status" value="1"/>
</dbReference>
<gene>
    <name evidence="3" type="ORF">ASPZODRAFT_447596</name>
</gene>
<evidence type="ECO:0000259" key="2">
    <source>
        <dbReference type="Pfam" id="PF21762"/>
    </source>
</evidence>
<organism evidence="3 4">
    <name type="scientific">Penicilliopsis zonata CBS 506.65</name>
    <dbReference type="NCBI Taxonomy" id="1073090"/>
    <lineage>
        <taxon>Eukaryota</taxon>
        <taxon>Fungi</taxon>
        <taxon>Dikarya</taxon>
        <taxon>Ascomycota</taxon>
        <taxon>Pezizomycotina</taxon>
        <taxon>Eurotiomycetes</taxon>
        <taxon>Eurotiomycetidae</taxon>
        <taxon>Eurotiales</taxon>
        <taxon>Aspergillaceae</taxon>
        <taxon>Penicilliopsis</taxon>
    </lineage>
</organism>
<name>A0A1L9SWW0_9EURO</name>
<dbReference type="GeneID" id="34614821"/>
<evidence type="ECO:0000313" key="4">
    <source>
        <dbReference type="Proteomes" id="UP000184188"/>
    </source>
</evidence>
<sequence>MGRSERLKLLFAGDEALLQVDTQRNIAPVVGDGDREKDKDKPTLSEKIPNETVTHVAESDSNQSGGPLETVNQQQGKWETDPVLHPEQLPVENAFSPLLAVSRFPYKYIRGDLSQAVAKKFFDGGKFWTRGWDLYYIHVPPSVGYRPLLLVPTSQAERFLTEINEALECDLSMSKDGRLGLVLVFSNNNAPKPTYLGKSTNKQTKDELEQSIPESVEVYSQDGYPVDCEKDQRALFDDFCKMIEAGVDATKNKKASKARKQEFRLQFQHGWARCLRRTQCYFGLRPRCSRDELGAHHSSNEPLPPLNVRELVTLPFWNEPIFISIDVESNEFCHSQITEIGISILDTLDLVDKAPGGNAQNWVSQIRSRHFRTKEYAGVVNMRFVNGCPDKFQFGESEWVSLADLPTVVDSCFQPPYSSRPDSHKLTERNLICVGHNTTSDITYLRNLGTRTFKNDPPTPGDGERRFLDCLDTAELFRTLRNEPQSRSLAHILSELGMVPWHLHNAGNDARYTMEALVQMIVQSAVFPAEDRSGECMGGVVLVDGEGVTLQERPLCADDIDGGEPGGLRGKPVV</sequence>
<dbReference type="InterPro" id="IPR012337">
    <property type="entry name" value="RNaseH-like_sf"/>
</dbReference>
<feature type="compositionally biased region" description="Polar residues" evidence="1">
    <location>
        <begin position="59"/>
        <end position="76"/>
    </location>
</feature>
<dbReference type="RefSeq" id="XP_022586180.1">
    <property type="nucleotide sequence ID" value="XM_022728357.1"/>
</dbReference>
<feature type="domain" description="Gfd2/YDR514C-like C-terminal" evidence="2">
    <location>
        <begin position="321"/>
        <end position="520"/>
    </location>
</feature>
<dbReference type="STRING" id="1073090.A0A1L9SWW0"/>
<dbReference type="PANTHER" id="PTHR28083">
    <property type="entry name" value="GOOD FOR FULL DBP5 ACTIVITY PROTEIN 2"/>
    <property type="match status" value="1"/>
</dbReference>
<dbReference type="SUPFAM" id="SSF53098">
    <property type="entry name" value="Ribonuclease H-like"/>
    <property type="match status" value="1"/>
</dbReference>
<evidence type="ECO:0000256" key="1">
    <source>
        <dbReference type="SAM" id="MobiDB-lite"/>
    </source>
</evidence>
<dbReference type="VEuPathDB" id="FungiDB:ASPZODRAFT_447596"/>
<reference evidence="4" key="1">
    <citation type="journal article" date="2017" name="Genome Biol.">
        <title>Comparative genomics reveals high biological diversity and specific adaptations in the industrially and medically important fungal genus Aspergillus.</title>
        <authorList>
            <person name="de Vries R.P."/>
            <person name="Riley R."/>
            <person name="Wiebenga A."/>
            <person name="Aguilar-Osorio G."/>
            <person name="Amillis S."/>
            <person name="Uchima C.A."/>
            <person name="Anderluh G."/>
            <person name="Asadollahi M."/>
            <person name="Askin M."/>
            <person name="Barry K."/>
            <person name="Battaglia E."/>
            <person name="Bayram O."/>
            <person name="Benocci T."/>
            <person name="Braus-Stromeyer S.A."/>
            <person name="Caldana C."/>
            <person name="Canovas D."/>
            <person name="Cerqueira G.C."/>
            <person name="Chen F."/>
            <person name="Chen W."/>
            <person name="Choi C."/>
            <person name="Clum A."/>
            <person name="Dos Santos R.A."/>
            <person name="Damasio A.R."/>
            <person name="Diallinas G."/>
            <person name="Emri T."/>
            <person name="Fekete E."/>
            <person name="Flipphi M."/>
            <person name="Freyberg S."/>
            <person name="Gallo A."/>
            <person name="Gournas C."/>
            <person name="Habgood R."/>
            <person name="Hainaut M."/>
            <person name="Harispe M.L."/>
            <person name="Henrissat B."/>
            <person name="Hilden K.S."/>
            <person name="Hope R."/>
            <person name="Hossain A."/>
            <person name="Karabika E."/>
            <person name="Karaffa L."/>
            <person name="Karanyi Z."/>
            <person name="Krasevec N."/>
            <person name="Kuo A."/>
            <person name="Kusch H."/>
            <person name="LaButti K."/>
            <person name="Lagendijk E.L."/>
            <person name="Lapidus A."/>
            <person name="Levasseur A."/>
            <person name="Lindquist E."/>
            <person name="Lipzen A."/>
            <person name="Logrieco A.F."/>
            <person name="MacCabe A."/>
            <person name="Maekelae M.R."/>
            <person name="Malavazi I."/>
            <person name="Melin P."/>
            <person name="Meyer V."/>
            <person name="Mielnichuk N."/>
            <person name="Miskei M."/>
            <person name="Molnar A.P."/>
            <person name="Mule G."/>
            <person name="Ngan C.Y."/>
            <person name="Orejas M."/>
            <person name="Orosz E."/>
            <person name="Ouedraogo J.P."/>
            <person name="Overkamp K.M."/>
            <person name="Park H.-S."/>
            <person name="Perrone G."/>
            <person name="Piumi F."/>
            <person name="Punt P.J."/>
            <person name="Ram A.F."/>
            <person name="Ramon A."/>
            <person name="Rauscher S."/>
            <person name="Record E."/>
            <person name="Riano-Pachon D.M."/>
            <person name="Robert V."/>
            <person name="Roehrig J."/>
            <person name="Ruller R."/>
            <person name="Salamov A."/>
            <person name="Salih N.S."/>
            <person name="Samson R.A."/>
            <person name="Sandor E."/>
            <person name="Sanguinetti M."/>
            <person name="Schuetze T."/>
            <person name="Sepcic K."/>
            <person name="Shelest E."/>
            <person name="Sherlock G."/>
            <person name="Sophianopoulou V."/>
            <person name="Squina F.M."/>
            <person name="Sun H."/>
            <person name="Susca A."/>
            <person name="Todd R.B."/>
            <person name="Tsang A."/>
            <person name="Unkles S.E."/>
            <person name="van de Wiele N."/>
            <person name="van Rossen-Uffink D."/>
            <person name="Oliveira J.V."/>
            <person name="Vesth T.C."/>
            <person name="Visser J."/>
            <person name="Yu J.-H."/>
            <person name="Zhou M."/>
            <person name="Andersen M.R."/>
            <person name="Archer D.B."/>
            <person name="Baker S.E."/>
            <person name="Benoit I."/>
            <person name="Brakhage A.A."/>
            <person name="Braus G.H."/>
            <person name="Fischer R."/>
            <person name="Frisvad J.C."/>
            <person name="Goldman G.H."/>
            <person name="Houbraken J."/>
            <person name="Oakley B."/>
            <person name="Pocsi I."/>
            <person name="Scazzocchio C."/>
            <person name="Seiboth B."/>
            <person name="vanKuyk P.A."/>
            <person name="Wortman J."/>
            <person name="Dyer P.S."/>
            <person name="Grigoriev I.V."/>
        </authorList>
    </citation>
    <scope>NUCLEOTIDE SEQUENCE [LARGE SCALE GENOMIC DNA]</scope>
    <source>
        <strain evidence="4">CBS 506.65</strain>
    </source>
</reference>
<dbReference type="Gene3D" id="3.30.420.10">
    <property type="entry name" value="Ribonuclease H-like superfamily/Ribonuclease H"/>
    <property type="match status" value="1"/>
</dbReference>
<evidence type="ECO:0000313" key="3">
    <source>
        <dbReference type="EMBL" id="OJJ51670.1"/>
    </source>
</evidence>
<dbReference type="Proteomes" id="UP000184188">
    <property type="component" value="Unassembled WGS sequence"/>
</dbReference>
<dbReference type="GO" id="GO:0005634">
    <property type="term" value="C:nucleus"/>
    <property type="evidence" value="ECO:0007669"/>
    <property type="project" value="TreeGrafter"/>
</dbReference>
<protein>
    <recommendedName>
        <fullName evidence="2">Gfd2/YDR514C-like C-terminal domain-containing protein</fullName>
    </recommendedName>
</protein>
<feature type="region of interest" description="Disordered" evidence="1">
    <location>
        <begin position="28"/>
        <end position="76"/>
    </location>
</feature>
<dbReference type="AlphaFoldDB" id="A0A1L9SWW0"/>
<dbReference type="InterPro" id="IPR048519">
    <property type="entry name" value="Gfd2/YDR514C-like_C"/>
</dbReference>
<dbReference type="InterPro" id="IPR036397">
    <property type="entry name" value="RNaseH_sf"/>
</dbReference>